<accession>A0A4S2MZM6</accession>
<dbReference type="PANTHER" id="PTHR10972:SF212">
    <property type="entry name" value="OXYSTEROL-BINDING PROTEIN-LIKE PROTEIN 1"/>
    <property type="match status" value="1"/>
</dbReference>
<dbReference type="STRING" id="341454.A0A4S2MZM6"/>
<dbReference type="OrthoDB" id="48057at2759"/>
<name>A0A4S2MZM6_9PEZI</name>
<comment type="similarity">
    <text evidence="1 2">Belongs to the OSBP family.</text>
</comment>
<evidence type="ECO:0000256" key="1">
    <source>
        <dbReference type="ARBA" id="ARBA00008842"/>
    </source>
</evidence>
<dbReference type="SUPFAM" id="SSF144000">
    <property type="entry name" value="Oxysterol-binding protein-like"/>
    <property type="match status" value="1"/>
</dbReference>
<dbReference type="GO" id="GO:0005829">
    <property type="term" value="C:cytosol"/>
    <property type="evidence" value="ECO:0007669"/>
    <property type="project" value="TreeGrafter"/>
</dbReference>
<organism evidence="4 5">
    <name type="scientific">Ascodesmis nigricans</name>
    <dbReference type="NCBI Taxonomy" id="341454"/>
    <lineage>
        <taxon>Eukaryota</taxon>
        <taxon>Fungi</taxon>
        <taxon>Dikarya</taxon>
        <taxon>Ascomycota</taxon>
        <taxon>Pezizomycotina</taxon>
        <taxon>Pezizomycetes</taxon>
        <taxon>Pezizales</taxon>
        <taxon>Ascodesmidaceae</taxon>
        <taxon>Ascodesmis</taxon>
    </lineage>
</organism>
<dbReference type="Gene3D" id="2.40.160.120">
    <property type="match status" value="1"/>
</dbReference>
<gene>
    <name evidence="4" type="ORF">EX30DRAFT_318295</name>
</gene>
<sequence length="457" mass="51209">MADAAPVVLAAPPTESTNGAAASGNQDYQNSPPGSIVSQGTEAENQGKLKTLLGILRRFIGVADIASVRFSLPSQLLEPIPNLEYWNYLDRPETFTSIGDSDDELGRFLGVLRFWFTKDLKFIKGRPCKPYNSTLGEFFRCTWDVTEALPAPPHDSRPASIRSSTNSSTKSVHSPPIRVSFLTEQTSHHPPVSAFYIDCPAKGISANGYDQISAKFTGTSIRVTPGVHNLGIFISLHNRDGESYRLTHPAAHLGGLLRGALAIYVEDICFVTCEKTKMRCILQYLGDGWLGRAKHRVEGVIYRYEGTEEDHYERIKDVPSKKILAKIDGSWMTQIYYTLTGSSEKHLLIDLDPLQIVPKTCPPPEVQLPNESRRMWEAVTKAIHEKDYGKATTLKQEIEERQRQKAAARQENGEEWVPRFFKDMHQRVGRPELSDEGKKALEGLNKGDLKLQEWAER</sequence>
<evidence type="ECO:0000256" key="3">
    <source>
        <dbReference type="SAM" id="MobiDB-lite"/>
    </source>
</evidence>
<feature type="region of interest" description="Disordered" evidence="3">
    <location>
        <begin position="153"/>
        <end position="174"/>
    </location>
</feature>
<proteinExistence type="inferred from homology"/>
<feature type="compositionally biased region" description="Polar residues" evidence="3">
    <location>
        <begin position="14"/>
        <end position="41"/>
    </location>
</feature>
<dbReference type="InterPro" id="IPR037239">
    <property type="entry name" value="OSBP_sf"/>
</dbReference>
<protein>
    <recommendedName>
        <fullName evidence="6">Oxysterol-binding protein</fullName>
    </recommendedName>
</protein>
<dbReference type="Proteomes" id="UP000298138">
    <property type="component" value="Unassembled WGS sequence"/>
</dbReference>
<evidence type="ECO:0000256" key="2">
    <source>
        <dbReference type="RuleBase" id="RU003844"/>
    </source>
</evidence>
<dbReference type="InterPro" id="IPR018494">
    <property type="entry name" value="Oxysterol-bd_CS"/>
</dbReference>
<evidence type="ECO:0000313" key="5">
    <source>
        <dbReference type="Proteomes" id="UP000298138"/>
    </source>
</evidence>
<evidence type="ECO:0008006" key="6">
    <source>
        <dbReference type="Google" id="ProtNLM"/>
    </source>
</evidence>
<dbReference type="InParanoid" id="A0A4S2MZM6"/>
<dbReference type="Pfam" id="PF01237">
    <property type="entry name" value="Oxysterol_BP"/>
    <property type="match status" value="2"/>
</dbReference>
<feature type="region of interest" description="Disordered" evidence="3">
    <location>
        <begin position="428"/>
        <end position="447"/>
    </location>
</feature>
<dbReference type="GO" id="GO:0032934">
    <property type="term" value="F:sterol binding"/>
    <property type="evidence" value="ECO:0007669"/>
    <property type="project" value="TreeGrafter"/>
</dbReference>
<evidence type="ECO:0000313" key="4">
    <source>
        <dbReference type="EMBL" id="TGZ82268.1"/>
    </source>
</evidence>
<feature type="compositionally biased region" description="Low complexity" evidence="3">
    <location>
        <begin position="1"/>
        <end position="13"/>
    </location>
</feature>
<dbReference type="Gene3D" id="3.30.70.3490">
    <property type="match status" value="1"/>
</dbReference>
<feature type="compositionally biased region" description="Low complexity" evidence="3">
    <location>
        <begin position="158"/>
        <end position="174"/>
    </location>
</feature>
<dbReference type="GO" id="GO:0016020">
    <property type="term" value="C:membrane"/>
    <property type="evidence" value="ECO:0007669"/>
    <property type="project" value="TreeGrafter"/>
</dbReference>
<dbReference type="FunFam" id="2.40.160.120:FF:000016">
    <property type="entry name" value="Oxysterol binding protein (Orp8), putative"/>
    <property type="match status" value="1"/>
</dbReference>
<dbReference type="EMBL" id="ML220116">
    <property type="protein sequence ID" value="TGZ82268.1"/>
    <property type="molecule type" value="Genomic_DNA"/>
</dbReference>
<dbReference type="AlphaFoldDB" id="A0A4S2MZM6"/>
<feature type="region of interest" description="Disordered" evidence="3">
    <location>
        <begin position="1"/>
        <end position="41"/>
    </location>
</feature>
<dbReference type="PROSITE" id="PS01013">
    <property type="entry name" value="OSBP"/>
    <property type="match status" value="1"/>
</dbReference>
<dbReference type="InterPro" id="IPR000648">
    <property type="entry name" value="Oxysterol-bd"/>
</dbReference>
<keyword evidence="5" id="KW-1185">Reference proteome</keyword>
<dbReference type="PANTHER" id="PTHR10972">
    <property type="entry name" value="OXYSTEROL-BINDING PROTEIN-RELATED"/>
    <property type="match status" value="1"/>
</dbReference>
<reference evidence="4 5" key="1">
    <citation type="submission" date="2019-04" db="EMBL/GenBank/DDBJ databases">
        <title>Comparative genomics and transcriptomics to analyze fruiting body development in filamentous ascomycetes.</title>
        <authorList>
            <consortium name="DOE Joint Genome Institute"/>
            <person name="Lutkenhaus R."/>
            <person name="Traeger S."/>
            <person name="Breuer J."/>
            <person name="Kuo A."/>
            <person name="Lipzen A."/>
            <person name="Pangilinan J."/>
            <person name="Dilworth D."/>
            <person name="Sandor L."/>
            <person name="Poggeler S."/>
            <person name="Barry K."/>
            <person name="Grigoriev I.V."/>
            <person name="Nowrousian M."/>
        </authorList>
    </citation>
    <scope>NUCLEOTIDE SEQUENCE [LARGE SCALE GENOMIC DNA]</scope>
    <source>
        <strain evidence="4 5">CBS 389.68</strain>
    </source>
</reference>